<organism evidence="2 3">
    <name type="scientific">Gymnopilus dilepis</name>
    <dbReference type="NCBI Taxonomy" id="231916"/>
    <lineage>
        <taxon>Eukaryota</taxon>
        <taxon>Fungi</taxon>
        <taxon>Dikarya</taxon>
        <taxon>Basidiomycota</taxon>
        <taxon>Agaricomycotina</taxon>
        <taxon>Agaricomycetes</taxon>
        <taxon>Agaricomycetidae</taxon>
        <taxon>Agaricales</taxon>
        <taxon>Agaricineae</taxon>
        <taxon>Hymenogastraceae</taxon>
        <taxon>Gymnopilus</taxon>
    </lineage>
</organism>
<dbReference type="EMBL" id="NHYE01004509">
    <property type="protein sequence ID" value="PPQ84221.1"/>
    <property type="molecule type" value="Genomic_DNA"/>
</dbReference>
<sequence length="88" mass="9824">MLTSDLINPTEIPTANIRPIIDFIAIRKSQYQEGLKMAVHFSRIPGKRVPTPSSTTKRTLRGSPADTKPAFRLLQHRDVDLGPQEEAS</sequence>
<proteinExistence type="predicted"/>
<evidence type="ECO:0000256" key="1">
    <source>
        <dbReference type="SAM" id="MobiDB-lite"/>
    </source>
</evidence>
<feature type="region of interest" description="Disordered" evidence="1">
    <location>
        <begin position="45"/>
        <end position="88"/>
    </location>
</feature>
<dbReference type="AlphaFoldDB" id="A0A409X0G7"/>
<reference evidence="2 3" key="1">
    <citation type="journal article" date="2018" name="Evol. Lett.">
        <title>Horizontal gene cluster transfer increased hallucinogenic mushroom diversity.</title>
        <authorList>
            <person name="Reynolds H.T."/>
            <person name="Vijayakumar V."/>
            <person name="Gluck-Thaler E."/>
            <person name="Korotkin H.B."/>
            <person name="Matheny P.B."/>
            <person name="Slot J.C."/>
        </authorList>
    </citation>
    <scope>NUCLEOTIDE SEQUENCE [LARGE SCALE GENOMIC DNA]</scope>
    <source>
        <strain evidence="2 3">SRW20</strain>
    </source>
</reference>
<accession>A0A409X0G7</accession>
<evidence type="ECO:0000313" key="3">
    <source>
        <dbReference type="Proteomes" id="UP000284706"/>
    </source>
</evidence>
<name>A0A409X0G7_9AGAR</name>
<evidence type="ECO:0000313" key="2">
    <source>
        <dbReference type="EMBL" id="PPQ84221.1"/>
    </source>
</evidence>
<gene>
    <name evidence="2" type="ORF">CVT26_012910</name>
</gene>
<dbReference type="InParanoid" id="A0A409X0G7"/>
<dbReference type="Proteomes" id="UP000284706">
    <property type="component" value="Unassembled WGS sequence"/>
</dbReference>
<comment type="caution">
    <text evidence="2">The sequence shown here is derived from an EMBL/GenBank/DDBJ whole genome shotgun (WGS) entry which is preliminary data.</text>
</comment>
<protein>
    <submittedName>
        <fullName evidence="2">Uncharacterized protein</fullName>
    </submittedName>
</protein>
<keyword evidence="3" id="KW-1185">Reference proteome</keyword>